<feature type="compositionally biased region" description="Gly residues" evidence="1">
    <location>
        <begin position="1"/>
        <end position="16"/>
    </location>
</feature>
<gene>
    <name evidence="2" type="ORF">HDC07864</name>
</gene>
<protein>
    <submittedName>
        <fullName evidence="2">HDC07864</fullName>
    </submittedName>
</protein>
<feature type="region of interest" description="Disordered" evidence="1">
    <location>
        <begin position="1"/>
        <end position="71"/>
    </location>
</feature>
<reference evidence="2" key="1">
    <citation type="journal article" date="2003" name="Genome Biol.">
        <title>An integrated gene annotation and transcriptional profiling approach towards the full gene content of the Drosophila genome.</title>
        <authorList>
            <person name="Hild M."/>
            <person name="Beckmann B."/>
            <person name="Haas S.A."/>
            <person name="Koch B."/>
            <person name="Solovyev V."/>
            <person name="Busold C."/>
            <person name="Fellenberg K."/>
            <person name="Boutros M."/>
            <person name="Vingron M."/>
            <person name="Sauer F."/>
            <person name="Hoheisel J.D."/>
            <person name="Paro R."/>
        </authorList>
    </citation>
    <scope>NUCLEOTIDE SEQUENCE</scope>
</reference>
<proteinExistence type="predicted"/>
<accession>Q6IM08</accession>
<dbReference type="AlphaFoldDB" id="Q6IM08"/>
<evidence type="ECO:0000256" key="1">
    <source>
        <dbReference type="SAM" id="MobiDB-lite"/>
    </source>
</evidence>
<dbReference type="EMBL" id="BK001858">
    <property type="protein sequence ID" value="DAA02704.1"/>
    <property type="molecule type" value="Genomic_DNA"/>
</dbReference>
<name>Q6IM08_DROME</name>
<organism evidence="2">
    <name type="scientific">Drosophila melanogaster</name>
    <name type="common">Fruit fly</name>
    <dbReference type="NCBI Taxonomy" id="7227"/>
    <lineage>
        <taxon>Eukaryota</taxon>
        <taxon>Metazoa</taxon>
        <taxon>Ecdysozoa</taxon>
        <taxon>Arthropoda</taxon>
        <taxon>Hexapoda</taxon>
        <taxon>Insecta</taxon>
        <taxon>Pterygota</taxon>
        <taxon>Neoptera</taxon>
        <taxon>Endopterygota</taxon>
        <taxon>Diptera</taxon>
        <taxon>Brachycera</taxon>
        <taxon>Muscomorpha</taxon>
        <taxon>Ephydroidea</taxon>
        <taxon>Drosophilidae</taxon>
        <taxon>Drosophila</taxon>
        <taxon>Sophophora</taxon>
    </lineage>
</organism>
<evidence type="ECO:0000313" key="2">
    <source>
        <dbReference type="EMBL" id="DAA02704.1"/>
    </source>
</evidence>
<feature type="compositionally biased region" description="Polar residues" evidence="1">
    <location>
        <begin position="44"/>
        <end position="71"/>
    </location>
</feature>
<sequence>MGGAGGVGGRWSGVGGQATEDTGHWTLATCNARENLASGAPGTRNRQPGSQVPRTSSSYSPANNPRYSCAV</sequence>